<keyword evidence="2" id="KW-1185">Reference proteome</keyword>
<proteinExistence type="predicted"/>
<dbReference type="AlphaFoldDB" id="A0AAD9EMV8"/>
<protein>
    <recommendedName>
        <fullName evidence="3">Heterokaryon incompatibility domain-containing protein</fullName>
    </recommendedName>
</protein>
<accession>A0AAD9EMV8</accession>
<name>A0AAD9EMV8_9PEZI</name>
<evidence type="ECO:0008006" key="3">
    <source>
        <dbReference type="Google" id="ProtNLM"/>
    </source>
</evidence>
<dbReference type="EMBL" id="JAQOWY010000122">
    <property type="protein sequence ID" value="KAK1850321.1"/>
    <property type="molecule type" value="Genomic_DNA"/>
</dbReference>
<evidence type="ECO:0000313" key="1">
    <source>
        <dbReference type="EMBL" id="KAK1850321.1"/>
    </source>
</evidence>
<dbReference type="Proteomes" id="UP001243330">
    <property type="component" value="Unassembled WGS sequence"/>
</dbReference>
<evidence type="ECO:0000313" key="2">
    <source>
        <dbReference type="Proteomes" id="UP001243330"/>
    </source>
</evidence>
<reference evidence="1" key="1">
    <citation type="submission" date="2023-01" db="EMBL/GenBank/DDBJ databases">
        <title>Colletotrichum chrysophilum M932 genome sequence.</title>
        <authorList>
            <person name="Baroncelli R."/>
        </authorList>
    </citation>
    <scope>NUCLEOTIDE SEQUENCE</scope>
    <source>
        <strain evidence="1">M932</strain>
    </source>
</reference>
<comment type="caution">
    <text evidence="1">The sequence shown here is derived from an EMBL/GenBank/DDBJ whole genome shotgun (WGS) entry which is preliminary data.</text>
</comment>
<sequence length="605" mass="69523">MDFPNLETWWYEPDPDTLRCLVCQSGFAKKALVRTFKVTLPSMDQNQATASSKTVTTHTGWKVILFDRHLDCLKEANVRLLAISHVWDPTVSETQQQHLHSSQDPEAKRMVTEEPVRMYRGIEESGEGSVELWHDYFSVPQWSDGLKGNILLMIHEIFHQADVTVVYLDDVLPRLFSQITKGRTSMERLSAITGVCKARWFKRMWTAMEFVRSRAVRIMTADYHLTKDTGDPMLLQTLETQFYEEVQEHFGGNVYRVQDVVHMDAGNLIPWCLGPLRETRSSQPAIFGMAFSLLSKRLYREDTDFLHALRGITGIRQEPSTRDFYEELLWVAKERLLAGDYSPLLMTPKLVIYDRRLDPNEAYNFNDDHTLWAKLETIGLVQMILEPVGFGNDVWHLKSSIDMTLTVTGPDLEPFVETLGSRIYGADKHAIMKHLKDNDLVDPMKEALLVHHEGCRQWRGWWVKSLGLSGDDIIRWFADALTLTKPIEGLGQTHMYSVGGKFGPMHCGPHMYFATICCEHCHKTALFRVGLFAPKYEARGARAWRIPGLQYSMSHHNGMAFLEKDGRIVGRMMWATPACNCRKAEVVELHMPQIPDPSKYPKWEM</sequence>
<organism evidence="1 2">
    <name type="scientific">Colletotrichum chrysophilum</name>
    <dbReference type="NCBI Taxonomy" id="1836956"/>
    <lineage>
        <taxon>Eukaryota</taxon>
        <taxon>Fungi</taxon>
        <taxon>Dikarya</taxon>
        <taxon>Ascomycota</taxon>
        <taxon>Pezizomycotina</taxon>
        <taxon>Sordariomycetes</taxon>
        <taxon>Hypocreomycetidae</taxon>
        <taxon>Glomerellales</taxon>
        <taxon>Glomerellaceae</taxon>
        <taxon>Colletotrichum</taxon>
        <taxon>Colletotrichum gloeosporioides species complex</taxon>
    </lineage>
</organism>
<gene>
    <name evidence="1" type="ORF">CCHR01_07030</name>
</gene>